<accession>A0AAD1Y3E2</accession>
<dbReference type="PANTHER" id="PTHR32170">
    <property type="entry name" value="PROTEASOME ACTIVATOR COMPLEX SUBUNIT 4"/>
    <property type="match status" value="1"/>
</dbReference>
<dbReference type="GO" id="GO:0016504">
    <property type="term" value="F:peptidase activator activity"/>
    <property type="evidence" value="ECO:0007669"/>
    <property type="project" value="InterPro"/>
</dbReference>
<organism evidence="2 3">
    <name type="scientific">Euplotes crassus</name>
    <dbReference type="NCBI Taxonomy" id="5936"/>
    <lineage>
        <taxon>Eukaryota</taxon>
        <taxon>Sar</taxon>
        <taxon>Alveolata</taxon>
        <taxon>Ciliophora</taxon>
        <taxon>Intramacronucleata</taxon>
        <taxon>Spirotrichea</taxon>
        <taxon>Hypotrichia</taxon>
        <taxon>Euplotida</taxon>
        <taxon>Euplotidae</taxon>
        <taxon>Moneuplotes</taxon>
    </lineage>
</organism>
<protein>
    <recommendedName>
        <fullName evidence="1">NTF2 domain-containing protein</fullName>
    </recommendedName>
</protein>
<feature type="domain" description="NTF2" evidence="1">
    <location>
        <begin position="808"/>
        <end position="985"/>
    </location>
</feature>
<evidence type="ECO:0000313" key="2">
    <source>
        <dbReference type="EMBL" id="CAI2384075.1"/>
    </source>
</evidence>
<sequence length="1860" mass="217343">MENNINLAFTHLPEPFKSYNEKHGKAMYEGVLYKPEEEKKDSSDIIKSLTILHLAGNTKEFIEMLEANSQFLKKSGHMTIEDQSMIIEMIYDEIFRKEKVETKNIAKLFISLENFIKFNYNKLDLILDWRPCFNLLYAIFENPEVKMEMYSLSQKLPFYDLVEKVYLKMNKFFKQGSAEEIYKEVKPFLFQESPKFTSNFLLFSLLVPTKRFNTEEDEIMEWFPEIMDLWKSMPLSSYFRSIFIRILAQVTQNFPRLDYTPYINFVTYQFNIEIGNQNTGGYRNKNCERYFANFYVNTFKSSEHLQTEDQKEITQETSIDYISKMYSDYLHPNNKFKNKGKLVVFLKSLSKSLCHRVRAEKTKLDEDPDFRFKYLFLQQDDIKRFIQSAKPLIESAIQGDTYLRDLSSALKGFIILDCDEILSIFVLKNFRELDNLTSERFIPILNEVILGTLVNDQNTSEYKYEFLQNSIEYLLEQAQEMDTKKLKTILQIFDSIWAVFPVLSSTWGKEFVEKFSKNKDYTKYLRAMKKKRIQEYQFYKFYEKVEDYATEYFGLLKKIMNSGAPIKNETIRAFWNLLNAMRKDVYTPLIKDLVETADVDNASEVLSKSIGNIAVRDDGLSCELVEHYLNKLLSKEGDQYELTYHNYSITQFNLVILNVLVYQNRAAASKHFDKIFELMKTLYSEASQEREIRHLVNLAKHFTAPFAFFSIVYKGILSDEQLASEEYMKHLWENAGKLTCDKLNFEIISVDQDSIAFFSNALEKQILPWLQVKLEENVEKHQLKILSGILKSISVNLQALLPPRSYEASKDFVSYYYSHINLSQEVLDLLSYHEETIFCVCESLTQKVETSEGIQRDSEIINNIGEVYKLIVTRGKAPIKEITFKENKALFSEIEYPENKRLESTYVLEVGNLLKLLLNQAKSGYDENSTIFKKSLERLYQFERYYSLIPSIQKEVKTLKDPKFIQYFSEFENKHIFILDDLYKEVLKLIDEVKNQTEKTVVTRDHLIGLLILFDKLCNKDVLKRKEQILRILLLIYTGSSIEDKNIGAHIWNVSFRTINVADRWYTFDPKLTTDNEDFYHVSSVFAKMAKLKTELAAEIQSCRKEYFDHLQDQHTIAQGIIKNILTFTEKPEMGNLVQEDTRILGSIDIWLCYFYQDYEYLSLIQNYLVERMFLFAPQVRNKALTLSRKIVEYKIKLNDFEKVENTTESMHTDHIENFNRYLNFEQDKYYDDTQLGYHSSVSTYTSYNGDTPFLKNSEDNQNSDALHAKLLEAGNTFMKTLFDQILLELNSKEDIKITNDEMSENNRNKKIQRMIAALIQKSRDTSTDDAGVDQNNRKNIGRQIQDAHASMGGAKYYNVFYQMIKYYGLEVYTRNILPVIQEFFEKGFKTIEHPHVTKSFLVDILSAVILTCKYYYTGNEETYLTALDLVAQLFNDCEQLDNTNYFPQFLQIALNERDPRRFESFINPMIESFNHSSSIKARNAIAFTSHLCLAFKWRGIPYASQLIQKILDKDGLSSIPQEGQKVKPTLALINHKNWKITSKLFGRYIANIQKHLGGKAQDEAVGKIQEFLHLALDSVQEIENVEENIFLLNNCIVNIIEIFRALVKDYSLDSLPLEFITQILKLSFLCIEKSVQKDTLNQSTALVGDALNKLVVSQDSLPEIKEFLYQYSTSTNWRIRENILYLLEGVNSNLLKQGLHSLISIEDIIPYFQDESIYVVRMAKKCLMTALRLNQGISGEFIMKLLNKKAGISADKSEERSMDPAENPHITLSAMYSFGYKIPFSREEISLDDFLVSILYLSKLSRCSSSELKTDILDFISRFKSIHQQTVAYQPERFTEEQLQLIKEIFSVSSCLTLV</sequence>
<keyword evidence="3" id="KW-1185">Reference proteome</keyword>
<dbReference type="PANTHER" id="PTHR32170:SF3">
    <property type="entry name" value="PROTEASOME ACTIVATOR COMPLEX SUBUNIT 4"/>
    <property type="match status" value="1"/>
</dbReference>
<dbReference type="PROSITE" id="PS50177">
    <property type="entry name" value="NTF2_DOMAIN"/>
    <property type="match status" value="1"/>
</dbReference>
<dbReference type="InterPro" id="IPR035309">
    <property type="entry name" value="PSME4"/>
</dbReference>
<evidence type="ECO:0000259" key="1">
    <source>
        <dbReference type="PROSITE" id="PS50177"/>
    </source>
</evidence>
<proteinExistence type="predicted"/>
<dbReference type="GO" id="GO:0010499">
    <property type="term" value="P:proteasomal ubiquitin-independent protein catabolic process"/>
    <property type="evidence" value="ECO:0007669"/>
    <property type="project" value="TreeGrafter"/>
</dbReference>
<dbReference type="GO" id="GO:0070628">
    <property type="term" value="F:proteasome binding"/>
    <property type="evidence" value="ECO:0007669"/>
    <property type="project" value="InterPro"/>
</dbReference>
<dbReference type="EMBL" id="CAMPGE010026387">
    <property type="protein sequence ID" value="CAI2384075.1"/>
    <property type="molecule type" value="Genomic_DNA"/>
</dbReference>
<dbReference type="GO" id="GO:0005829">
    <property type="term" value="C:cytosol"/>
    <property type="evidence" value="ECO:0007669"/>
    <property type="project" value="TreeGrafter"/>
</dbReference>
<dbReference type="GO" id="GO:0005634">
    <property type="term" value="C:nucleus"/>
    <property type="evidence" value="ECO:0007669"/>
    <property type="project" value="TreeGrafter"/>
</dbReference>
<dbReference type="SUPFAM" id="SSF48371">
    <property type="entry name" value="ARM repeat"/>
    <property type="match status" value="1"/>
</dbReference>
<evidence type="ECO:0000313" key="3">
    <source>
        <dbReference type="Proteomes" id="UP001295684"/>
    </source>
</evidence>
<dbReference type="InterPro" id="IPR018222">
    <property type="entry name" value="Nuclear_transport_factor_2_euk"/>
</dbReference>
<comment type="caution">
    <text evidence="2">The sequence shown here is derived from an EMBL/GenBank/DDBJ whole genome shotgun (WGS) entry which is preliminary data.</text>
</comment>
<dbReference type="InterPro" id="IPR016024">
    <property type="entry name" value="ARM-type_fold"/>
</dbReference>
<name>A0AAD1Y3E2_EUPCR</name>
<gene>
    <name evidence="2" type="ORF">ECRASSUSDP1_LOCUS25595</name>
</gene>
<reference evidence="2" key="1">
    <citation type="submission" date="2023-07" db="EMBL/GenBank/DDBJ databases">
        <authorList>
            <consortium name="AG Swart"/>
            <person name="Singh M."/>
            <person name="Singh A."/>
            <person name="Seah K."/>
            <person name="Emmerich C."/>
        </authorList>
    </citation>
    <scope>NUCLEOTIDE SEQUENCE</scope>
    <source>
        <strain evidence="2">DP1</strain>
    </source>
</reference>
<dbReference type="Proteomes" id="UP001295684">
    <property type="component" value="Unassembled WGS sequence"/>
</dbReference>